<evidence type="ECO:0000313" key="3">
    <source>
        <dbReference type="Proteomes" id="UP001152622"/>
    </source>
</evidence>
<dbReference type="Proteomes" id="UP001152622">
    <property type="component" value="Chromosome 8"/>
</dbReference>
<reference evidence="2" key="1">
    <citation type="journal article" date="2023" name="Science">
        <title>Genome structures resolve the early diversification of teleost fishes.</title>
        <authorList>
            <person name="Parey E."/>
            <person name="Louis A."/>
            <person name="Montfort J."/>
            <person name="Bouchez O."/>
            <person name="Roques C."/>
            <person name="Iampietro C."/>
            <person name="Lluch J."/>
            <person name="Castinel A."/>
            <person name="Donnadieu C."/>
            <person name="Desvignes T."/>
            <person name="Floi Bucao C."/>
            <person name="Jouanno E."/>
            <person name="Wen M."/>
            <person name="Mejri S."/>
            <person name="Dirks R."/>
            <person name="Jansen H."/>
            <person name="Henkel C."/>
            <person name="Chen W.J."/>
            <person name="Zahm M."/>
            <person name="Cabau C."/>
            <person name="Klopp C."/>
            <person name="Thompson A.W."/>
            <person name="Robinson-Rechavi M."/>
            <person name="Braasch I."/>
            <person name="Lecointre G."/>
            <person name="Bobe J."/>
            <person name="Postlethwait J.H."/>
            <person name="Berthelot C."/>
            <person name="Roest Crollius H."/>
            <person name="Guiguen Y."/>
        </authorList>
    </citation>
    <scope>NUCLEOTIDE SEQUENCE</scope>
    <source>
        <strain evidence="2">WJC10195</strain>
    </source>
</reference>
<comment type="caution">
    <text evidence="2">The sequence shown here is derived from an EMBL/GenBank/DDBJ whole genome shotgun (WGS) entry which is preliminary data.</text>
</comment>
<accession>A0A9Q1F657</accession>
<gene>
    <name evidence="2" type="ORF">SKAU_G00233490</name>
</gene>
<name>A0A9Q1F657_SYNKA</name>
<feature type="region of interest" description="Disordered" evidence="1">
    <location>
        <begin position="1"/>
        <end position="66"/>
    </location>
</feature>
<keyword evidence="3" id="KW-1185">Reference proteome</keyword>
<dbReference type="AlphaFoldDB" id="A0A9Q1F657"/>
<protein>
    <submittedName>
        <fullName evidence="2">Uncharacterized protein</fullName>
    </submittedName>
</protein>
<sequence>MQRTLSRRVPQTRGYESSGGVFARKPGGRRGFTSARFPPAQPHTDRPVALMRRLPQLRRRPRQETP</sequence>
<feature type="compositionally biased region" description="Basic residues" evidence="1">
    <location>
        <begin position="55"/>
        <end position="66"/>
    </location>
</feature>
<organism evidence="2 3">
    <name type="scientific">Synaphobranchus kaupii</name>
    <name type="common">Kaup's arrowtooth eel</name>
    <dbReference type="NCBI Taxonomy" id="118154"/>
    <lineage>
        <taxon>Eukaryota</taxon>
        <taxon>Metazoa</taxon>
        <taxon>Chordata</taxon>
        <taxon>Craniata</taxon>
        <taxon>Vertebrata</taxon>
        <taxon>Euteleostomi</taxon>
        <taxon>Actinopterygii</taxon>
        <taxon>Neopterygii</taxon>
        <taxon>Teleostei</taxon>
        <taxon>Anguilliformes</taxon>
        <taxon>Synaphobranchidae</taxon>
        <taxon>Synaphobranchus</taxon>
    </lineage>
</organism>
<evidence type="ECO:0000313" key="2">
    <source>
        <dbReference type="EMBL" id="KAJ8351873.1"/>
    </source>
</evidence>
<evidence type="ECO:0000256" key="1">
    <source>
        <dbReference type="SAM" id="MobiDB-lite"/>
    </source>
</evidence>
<dbReference type="EMBL" id="JAINUF010000008">
    <property type="protein sequence ID" value="KAJ8351873.1"/>
    <property type="molecule type" value="Genomic_DNA"/>
</dbReference>
<proteinExistence type="predicted"/>